<sequence>MLAIGQLTSDYQLPTYTQPCSKLTWRAYYPTIRTAQQPQTNAPLPKYNFPLILWLALTPKQLSSAQQLADHGTIVFGLQQQPDWPASQLARQALLSLDCYGQSRQLNSLPLLQHTDLTKIGCCGLGTAGTAACDLQHRSHFIQTASRVIAADLATPTHLIQAFQTLLTADRH</sequence>
<evidence type="ECO:0000313" key="1">
    <source>
        <dbReference type="EMBL" id="KRK40177.1"/>
    </source>
</evidence>
<keyword evidence="2" id="KW-1185">Reference proteome</keyword>
<gene>
    <name evidence="1" type="ORF">FC07_GL001379</name>
</gene>
<accession>A0A0R1H8E7</accession>
<organism evidence="1 2">
    <name type="scientific">Loigolactobacillus bifermentans DSM 20003</name>
    <dbReference type="NCBI Taxonomy" id="1423726"/>
    <lineage>
        <taxon>Bacteria</taxon>
        <taxon>Bacillati</taxon>
        <taxon>Bacillota</taxon>
        <taxon>Bacilli</taxon>
        <taxon>Lactobacillales</taxon>
        <taxon>Lactobacillaceae</taxon>
        <taxon>Loigolactobacillus</taxon>
    </lineage>
</organism>
<reference evidence="1 2" key="1">
    <citation type="journal article" date="2015" name="Genome Announc.">
        <title>Expanding the biotechnology potential of lactobacilli through comparative genomics of 213 strains and associated genera.</title>
        <authorList>
            <person name="Sun Z."/>
            <person name="Harris H.M."/>
            <person name="McCann A."/>
            <person name="Guo C."/>
            <person name="Argimon S."/>
            <person name="Zhang W."/>
            <person name="Yang X."/>
            <person name="Jeffery I.B."/>
            <person name="Cooney J.C."/>
            <person name="Kagawa T.F."/>
            <person name="Liu W."/>
            <person name="Song Y."/>
            <person name="Salvetti E."/>
            <person name="Wrobel A."/>
            <person name="Rasinkangas P."/>
            <person name="Parkhill J."/>
            <person name="Rea M.C."/>
            <person name="O'Sullivan O."/>
            <person name="Ritari J."/>
            <person name="Douillard F.P."/>
            <person name="Paul Ross R."/>
            <person name="Yang R."/>
            <person name="Briner A.E."/>
            <person name="Felis G.E."/>
            <person name="de Vos W.M."/>
            <person name="Barrangou R."/>
            <person name="Klaenhammer T.R."/>
            <person name="Caufield P.W."/>
            <person name="Cui Y."/>
            <person name="Zhang H."/>
            <person name="O'Toole P.W."/>
        </authorList>
    </citation>
    <scope>NUCLEOTIDE SEQUENCE [LARGE SCALE GENOMIC DNA]</scope>
    <source>
        <strain evidence="1 2">DSM 20003</strain>
    </source>
</reference>
<dbReference type="AlphaFoldDB" id="A0A0R1H8E7"/>
<dbReference type="Proteomes" id="UP000051461">
    <property type="component" value="Unassembled WGS sequence"/>
</dbReference>
<dbReference type="PATRIC" id="fig|1423726.3.peg.1424"/>
<proteinExistence type="predicted"/>
<evidence type="ECO:0000313" key="2">
    <source>
        <dbReference type="Proteomes" id="UP000051461"/>
    </source>
</evidence>
<dbReference type="RefSeq" id="WP_057903870.1">
    <property type="nucleotide sequence ID" value="NZ_AZDA01000021.1"/>
</dbReference>
<protein>
    <submittedName>
        <fullName evidence="1">Uncharacterized protein</fullName>
    </submittedName>
</protein>
<dbReference type="STRING" id="1423726.FC07_GL001379"/>
<comment type="caution">
    <text evidence="1">The sequence shown here is derived from an EMBL/GenBank/DDBJ whole genome shotgun (WGS) entry which is preliminary data.</text>
</comment>
<dbReference type="EMBL" id="AZDA01000021">
    <property type="protein sequence ID" value="KRK40177.1"/>
    <property type="molecule type" value="Genomic_DNA"/>
</dbReference>
<name>A0A0R1H8E7_9LACO</name>